<keyword evidence="2" id="KW-1185">Reference proteome</keyword>
<gene>
    <name evidence="1" type="ORF">A3Q56_07085</name>
</gene>
<sequence length="88" mass="10421">MHELLSSVKFPYDTNRWNSVKLLINNIREPQVDSMCFFGTGYYTIKQLDYRSTDYPTGDPIRTFEISDGSINYESLARCTKWKKTNYF</sequence>
<accession>A0A177AUZ9</accession>
<name>A0A177AUZ9_9BILA</name>
<proteinExistence type="predicted"/>
<dbReference type="Proteomes" id="UP000078046">
    <property type="component" value="Unassembled WGS sequence"/>
</dbReference>
<protein>
    <submittedName>
        <fullName evidence="1">Uncharacterized protein</fullName>
    </submittedName>
</protein>
<reference evidence="1 2" key="1">
    <citation type="submission" date="2016-04" db="EMBL/GenBank/DDBJ databases">
        <title>The genome of Intoshia linei affirms orthonectids as highly simplified spiralians.</title>
        <authorList>
            <person name="Mikhailov K.V."/>
            <person name="Slusarev G.S."/>
            <person name="Nikitin M.A."/>
            <person name="Logacheva M.D."/>
            <person name="Penin A."/>
            <person name="Aleoshin V."/>
            <person name="Panchin Y.V."/>
        </authorList>
    </citation>
    <scope>NUCLEOTIDE SEQUENCE [LARGE SCALE GENOMIC DNA]</scope>
    <source>
        <strain evidence="1">Intl2013</strain>
        <tissue evidence="1">Whole animal</tissue>
    </source>
</reference>
<comment type="caution">
    <text evidence="1">The sequence shown here is derived from an EMBL/GenBank/DDBJ whole genome shotgun (WGS) entry which is preliminary data.</text>
</comment>
<organism evidence="1 2">
    <name type="scientific">Intoshia linei</name>
    <dbReference type="NCBI Taxonomy" id="1819745"/>
    <lineage>
        <taxon>Eukaryota</taxon>
        <taxon>Metazoa</taxon>
        <taxon>Spiralia</taxon>
        <taxon>Lophotrochozoa</taxon>
        <taxon>Mesozoa</taxon>
        <taxon>Orthonectida</taxon>
        <taxon>Rhopaluridae</taxon>
        <taxon>Intoshia</taxon>
    </lineage>
</organism>
<evidence type="ECO:0000313" key="2">
    <source>
        <dbReference type="Proteomes" id="UP000078046"/>
    </source>
</evidence>
<dbReference type="AlphaFoldDB" id="A0A177AUZ9"/>
<evidence type="ECO:0000313" key="1">
    <source>
        <dbReference type="EMBL" id="OAF65213.1"/>
    </source>
</evidence>
<dbReference type="EMBL" id="LWCA01001393">
    <property type="protein sequence ID" value="OAF65213.1"/>
    <property type="molecule type" value="Genomic_DNA"/>
</dbReference>